<dbReference type="InterPro" id="IPR031905">
    <property type="entry name" value="Flotillin_C"/>
</dbReference>
<dbReference type="Gene3D" id="3.30.479.30">
    <property type="entry name" value="Band 7 domain"/>
    <property type="match status" value="1"/>
</dbReference>
<evidence type="ECO:0000313" key="9">
    <source>
        <dbReference type="EMBL" id="KDS47824.1"/>
    </source>
</evidence>
<evidence type="ECO:0000256" key="6">
    <source>
        <dbReference type="SAM" id="MobiDB-lite"/>
    </source>
</evidence>
<dbReference type="PATRIC" id="fig|1339352.3.peg.3212"/>
<dbReference type="CDD" id="cd03399">
    <property type="entry name" value="SPFH_flotillin"/>
    <property type="match status" value="1"/>
</dbReference>
<gene>
    <name evidence="9" type="ORF">M099_3387</name>
</gene>
<dbReference type="SMART" id="SM00244">
    <property type="entry name" value="PHB"/>
    <property type="match status" value="1"/>
</dbReference>
<feature type="region of interest" description="Disordered" evidence="6">
    <location>
        <begin position="257"/>
        <end position="328"/>
    </location>
</feature>
<dbReference type="PANTHER" id="PTHR13806">
    <property type="entry name" value="FLOTILLIN-RELATED"/>
    <property type="match status" value="1"/>
</dbReference>
<keyword evidence="5 7" id="KW-0472">Membrane</keyword>
<organism evidence="9 10">
    <name type="scientific">Phocaeicola vulgatus str. 3975 RP4</name>
    <dbReference type="NCBI Taxonomy" id="1339352"/>
    <lineage>
        <taxon>Bacteria</taxon>
        <taxon>Pseudomonadati</taxon>
        <taxon>Bacteroidota</taxon>
        <taxon>Bacteroidia</taxon>
        <taxon>Bacteroidales</taxon>
        <taxon>Bacteroidaceae</taxon>
        <taxon>Phocaeicola</taxon>
    </lineage>
</organism>
<proteinExistence type="inferred from homology"/>
<reference evidence="9 10" key="1">
    <citation type="submission" date="2014-04" db="EMBL/GenBank/DDBJ databases">
        <authorList>
            <person name="Sears C."/>
            <person name="Carroll K."/>
            <person name="Sack B.R."/>
            <person name="Qadri F."/>
            <person name="Myers L.L."/>
            <person name="Chung G.-T."/>
            <person name="Escheverria P."/>
            <person name="Fraser C.M."/>
            <person name="Sadzewicz L."/>
            <person name="Shefchek K.A."/>
            <person name="Tallon L."/>
            <person name="Das S.P."/>
            <person name="Daugherty S."/>
            <person name="Mongodin E.F."/>
        </authorList>
    </citation>
    <scope>NUCLEOTIDE SEQUENCE [LARGE SCALE GENOMIC DNA]</scope>
    <source>
        <strain evidence="9 10">3975 RP4</strain>
    </source>
</reference>
<evidence type="ECO:0000256" key="3">
    <source>
        <dbReference type="ARBA" id="ARBA00007161"/>
    </source>
</evidence>
<sequence>MDEQILIYAAILVAVIVLTIVGILSRYRKCKSDEVLVVYGKTGDKKSAKLYHGGAAFVWPIIQGYSFLNMKPMQIDCKLTGAISKQNIRVDVPTTITVAVSTEPEVMQNAAERLLGLNIEAQQELIKDVVYGQMRLVIADMTIEQLNSDRDTFLENCRKNIDSELKKFGLYLMNINISDIRDEADYIVNLGKEAEAKAKNEALANIEEQQKLGAIKIAEQQKERATKVAETNRDKNTQLADTQRDEEIKVAIADKERESKVAEENAEKESRIAKASASMEVNKEQARTEQESRTAELQSDMEIKQAEAQKKSAIGQNNAAKEVAESNAELEVTKAEASRKAGEAQARTQAAVLTAQENAQREIEEAKARKVEQALKADKIVPAEIAKQQAILDADALAEQIKRKANAEAEAILAKAQAEAKAIQMKLEAEAEGKKKSLLAEAEGFEAMVKAAERNPEIAIQYKMVDQWKEIASEQVKAFEHIQLGNVTVFDGGNGTTSNFLQNVVSKVAPALGILDKLPIHDTYQNIVNPSSKGNAQNKPEKEDFEPVDKDGKKRPTDTPPAPDKK</sequence>
<dbReference type="InterPro" id="IPR027705">
    <property type="entry name" value="Flotillin_fam"/>
</dbReference>
<evidence type="ECO:0000256" key="2">
    <source>
        <dbReference type="ARBA" id="ARBA00004236"/>
    </source>
</evidence>
<dbReference type="Proteomes" id="UP000027661">
    <property type="component" value="Unassembled WGS sequence"/>
</dbReference>
<dbReference type="InterPro" id="IPR001107">
    <property type="entry name" value="Band_7"/>
</dbReference>
<protein>
    <submittedName>
        <fullName evidence="9">SPFH domain / Band 7 family protein</fullName>
    </submittedName>
</protein>
<dbReference type="GO" id="GO:0005886">
    <property type="term" value="C:plasma membrane"/>
    <property type="evidence" value="ECO:0007669"/>
    <property type="project" value="UniProtKB-SubCell"/>
</dbReference>
<comment type="subcellular location">
    <subcellularLocation>
        <location evidence="2">Cell membrane</location>
    </subcellularLocation>
    <subcellularLocation>
        <location evidence="1">Membrane</location>
        <topology evidence="1">Single-pass membrane protein</topology>
    </subcellularLocation>
</comment>
<keyword evidence="4" id="KW-1003">Cell membrane</keyword>
<feature type="region of interest" description="Disordered" evidence="6">
    <location>
        <begin position="526"/>
        <end position="566"/>
    </location>
</feature>
<feature type="domain" description="Band 7" evidence="8">
    <location>
        <begin position="25"/>
        <end position="194"/>
    </location>
</feature>
<comment type="similarity">
    <text evidence="3">Belongs to the band 7/mec-2 family. Flotillin subfamily.</text>
</comment>
<dbReference type="RefSeq" id="WP_005843912.1">
    <property type="nucleotide sequence ID" value="NZ_JNHM01000093.1"/>
</dbReference>
<comment type="caution">
    <text evidence="9">The sequence shown here is derived from an EMBL/GenBank/DDBJ whole genome shotgun (WGS) entry which is preliminary data.</text>
</comment>
<feature type="compositionally biased region" description="Basic and acidic residues" evidence="6">
    <location>
        <begin position="281"/>
        <end position="294"/>
    </location>
</feature>
<dbReference type="Pfam" id="PF01145">
    <property type="entry name" value="Band_7"/>
    <property type="match status" value="1"/>
</dbReference>
<dbReference type="GeneID" id="5302181"/>
<feature type="compositionally biased region" description="Polar residues" evidence="6">
    <location>
        <begin position="526"/>
        <end position="538"/>
    </location>
</feature>
<evidence type="ECO:0000256" key="7">
    <source>
        <dbReference type="SAM" id="Phobius"/>
    </source>
</evidence>
<dbReference type="SUPFAM" id="SSF117892">
    <property type="entry name" value="Band 7/SPFH domain"/>
    <property type="match status" value="1"/>
</dbReference>
<feature type="compositionally biased region" description="Basic and acidic residues" evidence="6">
    <location>
        <begin position="257"/>
        <end position="272"/>
    </location>
</feature>
<dbReference type="Pfam" id="PF15975">
    <property type="entry name" value="Flot"/>
    <property type="match status" value="1"/>
</dbReference>
<feature type="compositionally biased region" description="Basic and acidic residues" evidence="6">
    <location>
        <begin position="301"/>
        <end position="310"/>
    </location>
</feature>
<feature type="transmembrane region" description="Helical" evidence="7">
    <location>
        <begin position="6"/>
        <end position="27"/>
    </location>
</feature>
<dbReference type="PANTHER" id="PTHR13806:SF31">
    <property type="entry name" value="FLOTILLIN-LIKE PROTEIN 1-RELATED"/>
    <property type="match status" value="1"/>
</dbReference>
<name>A0A069SB35_PHOVU</name>
<evidence type="ECO:0000259" key="8">
    <source>
        <dbReference type="SMART" id="SM00244"/>
    </source>
</evidence>
<keyword evidence="7" id="KW-1133">Transmembrane helix</keyword>
<accession>A0A069SB35</accession>
<evidence type="ECO:0000256" key="5">
    <source>
        <dbReference type="ARBA" id="ARBA00023136"/>
    </source>
</evidence>
<evidence type="ECO:0000256" key="1">
    <source>
        <dbReference type="ARBA" id="ARBA00004167"/>
    </source>
</evidence>
<feature type="transmembrane region" description="Helical" evidence="7">
    <location>
        <begin position="48"/>
        <end position="68"/>
    </location>
</feature>
<dbReference type="InterPro" id="IPR036013">
    <property type="entry name" value="Band_7/SPFH_dom_sf"/>
</dbReference>
<feature type="compositionally biased region" description="Basic and acidic residues" evidence="6">
    <location>
        <begin position="539"/>
        <end position="566"/>
    </location>
</feature>
<keyword evidence="7" id="KW-0812">Transmembrane</keyword>
<dbReference type="AlphaFoldDB" id="A0A069SB35"/>
<evidence type="ECO:0000313" key="10">
    <source>
        <dbReference type="Proteomes" id="UP000027661"/>
    </source>
</evidence>
<dbReference type="EMBL" id="JNHM01000093">
    <property type="protein sequence ID" value="KDS47824.1"/>
    <property type="molecule type" value="Genomic_DNA"/>
</dbReference>
<evidence type="ECO:0000256" key="4">
    <source>
        <dbReference type="ARBA" id="ARBA00022475"/>
    </source>
</evidence>